<reference evidence="4 5" key="1">
    <citation type="submission" date="2018-05" db="EMBL/GenBank/DDBJ databases">
        <title>Freshwater and sediment microbial communities from various areas in North America, analyzing microbe dynamics in response to fracking.</title>
        <authorList>
            <person name="Lamendella R."/>
        </authorList>
    </citation>
    <scope>NUCLEOTIDE SEQUENCE [LARGE SCALE GENOMIC DNA]</scope>
    <source>
        <strain evidence="4 5">125B1</strain>
    </source>
</reference>
<dbReference type="EMBL" id="QGTT01000025">
    <property type="protein sequence ID" value="PWW07886.1"/>
    <property type="molecule type" value="Genomic_DNA"/>
</dbReference>
<proteinExistence type="predicted"/>
<dbReference type="PANTHER" id="PTHR43546:SF9">
    <property type="entry name" value="L-ASCORBATE-6-PHOSPHATE LACTONASE ULAG-RELATED"/>
    <property type="match status" value="1"/>
</dbReference>
<evidence type="ECO:0000256" key="1">
    <source>
        <dbReference type="ARBA" id="ARBA00022801"/>
    </source>
</evidence>
<dbReference type="GO" id="GO:0016787">
    <property type="term" value="F:hydrolase activity"/>
    <property type="evidence" value="ECO:0007669"/>
    <property type="project" value="UniProtKB-KW"/>
</dbReference>
<gene>
    <name evidence="4" type="ORF">DET45_12521</name>
</gene>
<feature type="domain" description="Metallo-beta-lactamase" evidence="3">
    <location>
        <begin position="56"/>
        <end position="261"/>
    </location>
</feature>
<feature type="signal peptide" evidence="2">
    <location>
        <begin position="1"/>
        <end position="21"/>
    </location>
</feature>
<dbReference type="PANTHER" id="PTHR43546">
    <property type="entry name" value="UPF0173 METAL-DEPENDENT HYDROLASE MJ1163-RELATED"/>
    <property type="match status" value="1"/>
</dbReference>
<evidence type="ECO:0000313" key="4">
    <source>
        <dbReference type="EMBL" id="PWW07886.1"/>
    </source>
</evidence>
<evidence type="ECO:0000313" key="5">
    <source>
        <dbReference type="Proteomes" id="UP000246964"/>
    </source>
</evidence>
<keyword evidence="5" id="KW-1185">Reference proteome</keyword>
<dbReference type="RefSeq" id="WP_258306668.1">
    <property type="nucleotide sequence ID" value="NZ_QGTT01000025.1"/>
</dbReference>
<dbReference type="Proteomes" id="UP000246964">
    <property type="component" value="Unassembled WGS sequence"/>
</dbReference>
<keyword evidence="2" id="KW-0732">Signal</keyword>
<dbReference type="PROSITE" id="PS51257">
    <property type="entry name" value="PROKAR_LIPOPROTEIN"/>
    <property type="match status" value="1"/>
</dbReference>
<feature type="chain" id="PRO_5016303898" evidence="2">
    <location>
        <begin position="22"/>
        <end position="298"/>
    </location>
</feature>
<sequence length="298" mass="32165">MKHSLKTLIMASALIATTACTGVGDTTQHQTTTTTTEVSVQHIRNATVKITYGETTFLVDPMLAGKGAYPGFEGTYNSHLRNPLVDLPMPTEQLLANVDAVIVTHTHLDHWDDAAQQVIPKALPLFVQNEADAKTVRDQGFTDVRVLDQSAEFAGVTLQKTGGQHGEDSVYAVPPVAQMLGEVMGVLFSAPNAKQVYLAGDTVWRPEVEQVLKAEQPEVIILNTGAAVINGFEQAPILMGTSDTLRVHQMLPNASIVAVHMDAVNHMTVSRADLQQFVDTQEISATVRIPADGETLSF</sequence>
<dbReference type="InterPro" id="IPR050114">
    <property type="entry name" value="UPF0173_UPF0282_UlaG_hydrolase"/>
</dbReference>
<dbReference type="AlphaFoldDB" id="A0A317PXQ8"/>
<accession>A0A317PXQ8</accession>
<dbReference type="SUPFAM" id="SSF56281">
    <property type="entry name" value="Metallo-hydrolase/oxidoreductase"/>
    <property type="match status" value="1"/>
</dbReference>
<dbReference type="InterPro" id="IPR036866">
    <property type="entry name" value="RibonucZ/Hydroxyglut_hydro"/>
</dbReference>
<dbReference type="InterPro" id="IPR001279">
    <property type="entry name" value="Metallo-B-lactamas"/>
</dbReference>
<comment type="caution">
    <text evidence="4">The sequence shown here is derived from an EMBL/GenBank/DDBJ whole genome shotgun (WGS) entry which is preliminary data.</text>
</comment>
<dbReference type="Gene3D" id="3.60.15.10">
    <property type="entry name" value="Ribonuclease Z/Hydroxyacylglutathione hydrolase-like"/>
    <property type="match status" value="1"/>
</dbReference>
<organism evidence="4 5">
    <name type="scientific">Pseudidiomarina maritima</name>
    <dbReference type="NCBI Taxonomy" id="519453"/>
    <lineage>
        <taxon>Bacteria</taxon>
        <taxon>Pseudomonadati</taxon>
        <taxon>Pseudomonadota</taxon>
        <taxon>Gammaproteobacteria</taxon>
        <taxon>Alteromonadales</taxon>
        <taxon>Idiomarinaceae</taxon>
        <taxon>Pseudidiomarina</taxon>
    </lineage>
</organism>
<keyword evidence="1" id="KW-0378">Hydrolase</keyword>
<dbReference type="Pfam" id="PF12706">
    <property type="entry name" value="Lactamase_B_2"/>
    <property type="match status" value="1"/>
</dbReference>
<name>A0A317PXQ8_9GAMM</name>
<protein>
    <submittedName>
        <fullName evidence="4">L-ascorbate metabolism protein UlaG (Beta-lactamase superfamily)</fullName>
    </submittedName>
</protein>
<evidence type="ECO:0000256" key="2">
    <source>
        <dbReference type="SAM" id="SignalP"/>
    </source>
</evidence>
<evidence type="ECO:0000259" key="3">
    <source>
        <dbReference type="Pfam" id="PF12706"/>
    </source>
</evidence>